<comment type="pathway">
    <text evidence="1">Mycotoxin biosynthesis.</text>
</comment>
<dbReference type="PANTHER" id="PTHR43775">
    <property type="entry name" value="FATTY ACID SYNTHASE"/>
    <property type="match status" value="1"/>
</dbReference>
<dbReference type="SUPFAM" id="SSF55048">
    <property type="entry name" value="Probable ACP-binding domain of malonyl-CoA ACP transacylase"/>
    <property type="match status" value="1"/>
</dbReference>
<dbReference type="InterPro" id="IPR016036">
    <property type="entry name" value="Malonyl_transacylase_ACP-bd"/>
</dbReference>
<dbReference type="InterPro" id="IPR014030">
    <property type="entry name" value="Ketoacyl_synth_N"/>
</dbReference>
<feature type="region of interest" description="C-terminal hotdog fold" evidence="9">
    <location>
        <begin position="1100"/>
        <end position="1255"/>
    </location>
</feature>
<dbReference type="InterPro" id="IPR006162">
    <property type="entry name" value="Ppantetheine_attach_site"/>
</dbReference>
<dbReference type="InterPro" id="IPR036736">
    <property type="entry name" value="ACP-like_sf"/>
</dbReference>
<dbReference type="FunFam" id="3.40.50.720:FF:000209">
    <property type="entry name" value="Polyketide synthase Pks12"/>
    <property type="match status" value="1"/>
</dbReference>
<evidence type="ECO:0000256" key="1">
    <source>
        <dbReference type="ARBA" id="ARBA00004685"/>
    </source>
</evidence>
<dbReference type="Pfam" id="PF21089">
    <property type="entry name" value="PKS_DH_N"/>
    <property type="match status" value="1"/>
</dbReference>
<dbReference type="SMART" id="SM00825">
    <property type="entry name" value="PKS_KS"/>
    <property type="match status" value="1"/>
</dbReference>
<keyword evidence="4" id="KW-0808">Transferase</keyword>
<dbReference type="PROSITE" id="PS52004">
    <property type="entry name" value="KS3_2"/>
    <property type="match status" value="1"/>
</dbReference>
<dbReference type="InterPro" id="IPR049552">
    <property type="entry name" value="PKS_DH_N"/>
</dbReference>
<evidence type="ECO:0000256" key="3">
    <source>
        <dbReference type="ARBA" id="ARBA00022553"/>
    </source>
</evidence>
<dbReference type="Gene3D" id="3.90.180.10">
    <property type="entry name" value="Medium-chain alcohol dehydrogenases, catalytic domain"/>
    <property type="match status" value="1"/>
</dbReference>
<evidence type="ECO:0000256" key="8">
    <source>
        <dbReference type="ARBA" id="ARBA00023268"/>
    </source>
</evidence>
<evidence type="ECO:0000256" key="5">
    <source>
        <dbReference type="ARBA" id="ARBA00022691"/>
    </source>
</evidence>
<evidence type="ECO:0000313" key="13">
    <source>
        <dbReference type="EMBL" id="EOA86106.1"/>
    </source>
</evidence>
<keyword evidence="5" id="KW-0949">S-adenosyl-L-methionine</keyword>
<protein>
    <submittedName>
        <fullName evidence="13">Uncharacterized protein</fullName>
    </submittedName>
</protein>
<dbReference type="SMART" id="SM00822">
    <property type="entry name" value="PKS_KR"/>
    <property type="match status" value="1"/>
</dbReference>
<dbReference type="GeneID" id="19398170"/>
<dbReference type="SMART" id="SM00827">
    <property type="entry name" value="PKS_AT"/>
    <property type="match status" value="1"/>
</dbReference>
<dbReference type="InterPro" id="IPR009081">
    <property type="entry name" value="PP-bd_ACP"/>
</dbReference>
<accession>R0IMV4</accession>
<organism evidence="13 14">
    <name type="scientific">Exserohilum turcicum (strain 28A)</name>
    <name type="common">Northern leaf blight fungus</name>
    <name type="synonym">Setosphaeria turcica</name>
    <dbReference type="NCBI Taxonomy" id="671987"/>
    <lineage>
        <taxon>Eukaryota</taxon>
        <taxon>Fungi</taxon>
        <taxon>Dikarya</taxon>
        <taxon>Ascomycota</taxon>
        <taxon>Pezizomycotina</taxon>
        <taxon>Dothideomycetes</taxon>
        <taxon>Pleosporomycetidae</taxon>
        <taxon>Pleosporales</taxon>
        <taxon>Pleosporineae</taxon>
        <taxon>Pleosporaceae</taxon>
        <taxon>Exserohilum</taxon>
    </lineage>
</organism>
<dbReference type="SMART" id="SM00826">
    <property type="entry name" value="PKS_DH"/>
    <property type="match status" value="1"/>
</dbReference>
<dbReference type="InterPro" id="IPR049900">
    <property type="entry name" value="PKS_mFAS_DH"/>
</dbReference>
<dbReference type="PANTHER" id="PTHR43775:SF29">
    <property type="entry name" value="ASPERFURANONE POLYKETIDE SYNTHASE AFOG-RELATED"/>
    <property type="match status" value="1"/>
</dbReference>
<keyword evidence="14" id="KW-1185">Reference proteome</keyword>
<dbReference type="InterPro" id="IPR042104">
    <property type="entry name" value="PKS_dehydratase_sf"/>
</dbReference>
<dbReference type="GO" id="GO:0004315">
    <property type="term" value="F:3-oxoacyl-[acyl-carrier-protein] synthase activity"/>
    <property type="evidence" value="ECO:0007669"/>
    <property type="project" value="InterPro"/>
</dbReference>
<sequence>MSSYDPVAIIGLSCRFPGGATSPETFWDLLVSKRDSYCLPPNRWNPDGFFHPGKDKLHTFSNKGAHFLTEDIMAFDAAFFNISQAEATALDPQQRMTLELAYEAFESAGIPIEAVAGTKTGCFMGSATSDYRDTINRDPDANPRYSLLGVINEMIANRTSWFYNLKGPSMTIQTACSSSLVALHLACKSLINGESEMAIAGGVNLMLNPDFSIYLNNMTMSTKEGHCKSFDASGDGYSRGEGCGIVVLKRLDDAIRDGDTIRAVIRGSGVNSDGFTQGITMPSASAQAELIRDVYLAAGLDLADTQYVEAHGTGTKVGDPIECRAIYETLGKRASPNRKLILGSVKPNIGHLEGAASMAGLIKGVLALEKGVIPPNLYFNKPNPAIPFDKWNLHVPTKMTPWPRGETRRMSVSSFGVGGTNAHAIVENAKDLRKRATVFANNNSITGLLGSSLAPAKPPQKQLFVISSYDQGGVARVAQTLVSHLDTIQATAPPDYVADLAYTLGVKRSKLNWKYYCAASSLSQLRNQLASLQGNAAVRSNKTPSLGFIFTGQGAQWARMGIELLERPVFKTSMDECDMYLASLGCSWRAIDELGHMSGKSRIDEPEVSQTLCTILQIALVDLLRSYGVTPSRVVGHSSGEIAAAYCIGALSKFDAVSVAYLRGVASASMKKVAPQFDGGMMAVGASQHDVDELIALMDNADLTVACVNSPSNVTVSGSVQRLKQLQATLDEKGIFAKRLAIDVAYHSDHIQEIYPSYVQAMGHIHGIPAHEAGGPVMFSSVEGGQAVPELLGAFYWGRNLINPVYFSDALAEMVTTPVEGQPPSPSTNAVDLLVEIGPHSALSGPVGEVLEKSNVKGIEYQSALIRGVSAIDSVLDLAGWLFARGYPVDIGKVNGGESLRTITDLPPYPWNHSRRFDAGSRINREFSMRSQPQRSLLGTAFTSISERERIWRSHLRLEEEGWIRDHKVVSVVLFPGAGLVVMAIEAAQQMADAGKTIRALKLRDISFGTAVVVNEDKATEVIIHLRPHLTSTAGSSSDSTWLEFTVSTSGSADMPIRENCHGLIQIDYKATEDQHMAHELSSFLDDQISNYKAANEICAQELDVEDFYRDLGNVGLEFGPTFRNIKKLRLGDGKTVFELTIGDPGEIFSTGHPGRHHLIHPTTLDSIFSPSFSAVYDGRTPPNRPLIPTFIEELTIACDIPDAVGTRMKGVATAKMRGSGEVSADINVFDESGSSAYITLRGFRCTTEISNESQPQGQSNATHSLLCSYPSWEYAYSLLEPSELQRVVEDSGPTSDARVAKICEMLLYEQPESRVLELLPAAEDTELSIQSSITSTAKLSQPGLVKHALFGSKTAPSNKEVLCIGVPSDSKNSADTTKQYDLIIVPERCKGIPGLHGSYRQLKALLSPTGQLICGTNLGTPRVTDGLTRTLSMAKPSGFVEVYSATHINGILPERAEVIILEPPNPSNRVAAFTVELTAALRSHGVEVRIDGWGSQILQDAAGKHIVSLLELENSYLENLSASNFDLIRSITLTSSSLIWITGFSEPTASIAAGLLRSIRRESVGQRLQLLHLDPKILDDRTGAHITARIFCCHTKETEFFVEQDGMVKLNRIRQETIINTKIASLMSKETHIQPLGEVEYPVKLAIEKPGLLDTLYFEKHTGLAGSLEDDMVEIRVEASGMNFRDIMISMGIIASTELGYEASGTVTAVGREVKSVKVGDRVCAHVVGAHATFARTKDFMCAAIPDSISFEAGAAMPVVFTTAYHALVNIARLRRGQSILIHAAAGGVGQAAVQLAQHLGLTIYATVGSTEKRNLVKTRYGIPDEHIFYSRDASFSMGVKRVTNGRGVDCVLNSLAGELLRNSFYCLAPLGIMVDIGSRDALDNMRLDMRPFSRSATFVSFNLLDLVEQAPEVMAQATRDTFELVRQGVLQSPHPLTVLRVNQIQDAFRMMQSGKHLGKLVISFQGNPGITVLRDSQDFLTLSPDYTYLLVGGLGGLGRSLARMLVGSGARNLAFVSRSGASSTDSCAVVDELVQLGASVKAYQADISDMNALNQVLDRCSGELPPIKGVFQLAMLLRDSLYETMTHPQWVEATRPKIQGTWNLHQYFDHTHKLDFFINLSSISGIIGNKGQANYSAGAAFQDAISHHRRRQGLKCVSLDLGIMLDVGVIAENGSKGDLKRWEEVIGVREPLFHALMKAVISDQEQSNLASSLTTQICVGLGTAEAFDAAGVPRPDYLTDDARFSPLLAVGSSTGSASATQGGAPASLKAQLAVVTSMKQAVDLITGALVNKAADILQTPSVEIDPSRPIYLYGVDSLVAMEVRNWIRREIDAQVAIFDILEAVPITQLAQKIAKRANSISIPA</sequence>
<dbReference type="InterPro" id="IPR049551">
    <property type="entry name" value="PKS_DH_C"/>
</dbReference>
<evidence type="ECO:0000256" key="4">
    <source>
        <dbReference type="ARBA" id="ARBA00022679"/>
    </source>
</evidence>
<evidence type="ECO:0000256" key="2">
    <source>
        <dbReference type="ARBA" id="ARBA00022450"/>
    </source>
</evidence>
<dbReference type="Gene3D" id="3.40.50.720">
    <property type="entry name" value="NAD(P)-binding Rossmann-like Domain"/>
    <property type="match status" value="1"/>
</dbReference>
<dbReference type="InterPro" id="IPR018201">
    <property type="entry name" value="Ketoacyl_synth_AS"/>
</dbReference>
<dbReference type="PROSITE" id="PS00012">
    <property type="entry name" value="PHOSPHOPANTETHEINE"/>
    <property type="match status" value="1"/>
</dbReference>
<dbReference type="InterPro" id="IPR011032">
    <property type="entry name" value="GroES-like_sf"/>
</dbReference>
<dbReference type="GO" id="GO:1901336">
    <property type="term" value="P:lactone biosynthetic process"/>
    <property type="evidence" value="ECO:0007669"/>
    <property type="project" value="UniProtKB-ARBA"/>
</dbReference>
<dbReference type="Pfam" id="PF14765">
    <property type="entry name" value="PS-DH"/>
    <property type="match status" value="1"/>
</dbReference>
<dbReference type="Pfam" id="PF02801">
    <property type="entry name" value="Ketoacyl-synt_C"/>
    <property type="match status" value="1"/>
</dbReference>
<keyword evidence="7" id="KW-0560">Oxidoreductase</keyword>
<evidence type="ECO:0000259" key="11">
    <source>
        <dbReference type="PROSITE" id="PS52004"/>
    </source>
</evidence>
<dbReference type="PROSITE" id="PS52019">
    <property type="entry name" value="PKS_MFAS_DH"/>
    <property type="match status" value="1"/>
</dbReference>
<dbReference type="GO" id="GO:0044550">
    <property type="term" value="P:secondary metabolite biosynthetic process"/>
    <property type="evidence" value="ECO:0007669"/>
    <property type="project" value="TreeGrafter"/>
</dbReference>
<keyword evidence="3" id="KW-0597">Phosphoprotein</keyword>
<evidence type="ECO:0000256" key="6">
    <source>
        <dbReference type="ARBA" id="ARBA00022857"/>
    </source>
</evidence>
<dbReference type="Pfam" id="PF23297">
    <property type="entry name" value="ACP_SdgA_C"/>
    <property type="match status" value="1"/>
</dbReference>
<dbReference type="CDD" id="cd00833">
    <property type="entry name" value="PKS"/>
    <property type="match status" value="1"/>
</dbReference>
<dbReference type="Pfam" id="PF00109">
    <property type="entry name" value="ketoacyl-synt"/>
    <property type="match status" value="1"/>
</dbReference>
<dbReference type="InterPro" id="IPR020841">
    <property type="entry name" value="PKS_Beta-ketoAc_synthase_dom"/>
</dbReference>
<dbReference type="SMR" id="R0IMV4"/>
<dbReference type="Pfam" id="PF16197">
    <property type="entry name" value="KAsynt_C_assoc"/>
    <property type="match status" value="1"/>
</dbReference>
<dbReference type="Pfam" id="PF08240">
    <property type="entry name" value="ADH_N"/>
    <property type="match status" value="1"/>
</dbReference>
<dbReference type="Pfam" id="PF08659">
    <property type="entry name" value="KR"/>
    <property type="match status" value="1"/>
</dbReference>
<dbReference type="Proteomes" id="UP000016935">
    <property type="component" value="Unassembled WGS sequence"/>
</dbReference>
<keyword evidence="8" id="KW-0511">Multifunctional enzyme</keyword>
<dbReference type="GO" id="GO:0006633">
    <property type="term" value="P:fatty acid biosynthetic process"/>
    <property type="evidence" value="ECO:0007669"/>
    <property type="project" value="InterPro"/>
</dbReference>
<keyword evidence="6" id="KW-0521">NADP</keyword>
<dbReference type="GO" id="GO:0031177">
    <property type="term" value="F:phosphopantetheine binding"/>
    <property type="evidence" value="ECO:0007669"/>
    <property type="project" value="InterPro"/>
</dbReference>
<feature type="domain" description="PKS/mFAS DH" evidence="12">
    <location>
        <begin position="935"/>
        <end position="1255"/>
    </location>
</feature>
<dbReference type="SUPFAM" id="SSF47336">
    <property type="entry name" value="ACP-like"/>
    <property type="match status" value="1"/>
</dbReference>
<evidence type="ECO:0000313" key="14">
    <source>
        <dbReference type="Proteomes" id="UP000016935"/>
    </source>
</evidence>
<dbReference type="Gene3D" id="3.40.366.10">
    <property type="entry name" value="Malonyl-Coenzyme A Acyl Carrier Protein, domain 2"/>
    <property type="match status" value="1"/>
</dbReference>
<dbReference type="InterPro" id="IPR020807">
    <property type="entry name" value="PKS_DH"/>
</dbReference>
<dbReference type="InterPro" id="IPR036291">
    <property type="entry name" value="NAD(P)-bd_dom_sf"/>
</dbReference>
<keyword evidence="2" id="KW-0596">Phosphopantetheine</keyword>
<dbReference type="HOGENOM" id="CLU_000022_31_5_1"/>
<dbReference type="InterPro" id="IPR001227">
    <property type="entry name" value="Ac_transferase_dom_sf"/>
</dbReference>
<dbReference type="SUPFAM" id="SSF53901">
    <property type="entry name" value="Thiolase-like"/>
    <property type="match status" value="1"/>
</dbReference>
<dbReference type="SMART" id="SM00829">
    <property type="entry name" value="PKS_ER"/>
    <property type="match status" value="1"/>
</dbReference>
<dbReference type="SMART" id="SM00823">
    <property type="entry name" value="PKS_PP"/>
    <property type="match status" value="1"/>
</dbReference>
<feature type="domain" description="Ketosynthase family 3 (KS3)" evidence="11">
    <location>
        <begin position="4"/>
        <end position="428"/>
    </location>
</feature>
<dbReference type="InterPro" id="IPR016039">
    <property type="entry name" value="Thiolase-like"/>
</dbReference>
<evidence type="ECO:0000259" key="10">
    <source>
        <dbReference type="PROSITE" id="PS50075"/>
    </source>
</evidence>
<dbReference type="FunFam" id="3.40.47.10:FF:000019">
    <property type="entry name" value="Polyketide synthase type I"/>
    <property type="match status" value="1"/>
</dbReference>
<dbReference type="Pfam" id="PF13602">
    <property type="entry name" value="ADH_zinc_N_2"/>
    <property type="match status" value="1"/>
</dbReference>
<dbReference type="PROSITE" id="PS00606">
    <property type="entry name" value="KS3_1"/>
    <property type="match status" value="1"/>
</dbReference>
<evidence type="ECO:0000256" key="9">
    <source>
        <dbReference type="PROSITE-ProRule" id="PRU01363"/>
    </source>
</evidence>
<proteinExistence type="predicted"/>
<dbReference type="EMBL" id="KB908615">
    <property type="protein sequence ID" value="EOA86106.1"/>
    <property type="molecule type" value="Genomic_DNA"/>
</dbReference>
<dbReference type="SUPFAM" id="SSF51735">
    <property type="entry name" value="NAD(P)-binding Rossmann-fold domains"/>
    <property type="match status" value="2"/>
</dbReference>
<dbReference type="PROSITE" id="PS50075">
    <property type="entry name" value="CARRIER"/>
    <property type="match status" value="1"/>
</dbReference>
<dbReference type="SUPFAM" id="SSF52151">
    <property type="entry name" value="FabD/lysophospholipase-like"/>
    <property type="match status" value="1"/>
</dbReference>
<dbReference type="InterPro" id="IPR013154">
    <property type="entry name" value="ADH-like_N"/>
</dbReference>
<dbReference type="eggNOG" id="KOG1202">
    <property type="taxonomic scope" value="Eukaryota"/>
</dbReference>
<feature type="domain" description="Carrier" evidence="10">
    <location>
        <begin position="2282"/>
        <end position="2359"/>
    </location>
</feature>
<dbReference type="InterPro" id="IPR014043">
    <property type="entry name" value="Acyl_transferase_dom"/>
</dbReference>
<dbReference type="InterPro" id="IPR032821">
    <property type="entry name" value="PKS_assoc"/>
</dbReference>
<dbReference type="SUPFAM" id="SSF50129">
    <property type="entry name" value="GroES-like"/>
    <property type="match status" value="1"/>
</dbReference>
<dbReference type="OrthoDB" id="329835at2759"/>
<dbReference type="InterPro" id="IPR020843">
    <property type="entry name" value="ER"/>
</dbReference>
<dbReference type="Gene3D" id="1.10.1200.10">
    <property type="entry name" value="ACP-like"/>
    <property type="match status" value="1"/>
</dbReference>
<dbReference type="Gene3D" id="3.10.129.110">
    <property type="entry name" value="Polyketide synthase dehydratase"/>
    <property type="match status" value="1"/>
</dbReference>
<reference evidence="13 14" key="2">
    <citation type="journal article" date="2013" name="PLoS Genet.">
        <title>Comparative genome structure, secondary metabolite, and effector coding capacity across Cochliobolus pathogens.</title>
        <authorList>
            <person name="Condon B.J."/>
            <person name="Leng Y."/>
            <person name="Wu D."/>
            <person name="Bushley K.E."/>
            <person name="Ohm R.A."/>
            <person name="Otillar R."/>
            <person name="Martin J."/>
            <person name="Schackwitz W."/>
            <person name="Grimwood J."/>
            <person name="MohdZainudin N."/>
            <person name="Xue C."/>
            <person name="Wang R."/>
            <person name="Manning V.A."/>
            <person name="Dhillon B."/>
            <person name="Tu Z.J."/>
            <person name="Steffenson B.J."/>
            <person name="Salamov A."/>
            <person name="Sun H."/>
            <person name="Lowry S."/>
            <person name="LaButti K."/>
            <person name="Han J."/>
            <person name="Copeland A."/>
            <person name="Lindquist E."/>
            <person name="Barry K."/>
            <person name="Schmutz J."/>
            <person name="Baker S.E."/>
            <person name="Ciuffetti L.M."/>
            <person name="Grigoriev I.V."/>
            <person name="Zhong S."/>
            <person name="Turgeon B.G."/>
        </authorList>
    </citation>
    <scope>NUCLEOTIDE SEQUENCE [LARGE SCALE GENOMIC DNA]</scope>
    <source>
        <strain evidence="14">28A</strain>
    </source>
</reference>
<dbReference type="Gene3D" id="3.40.47.10">
    <property type="match status" value="1"/>
</dbReference>
<dbReference type="GO" id="GO:0016491">
    <property type="term" value="F:oxidoreductase activity"/>
    <property type="evidence" value="ECO:0007669"/>
    <property type="project" value="UniProtKB-KW"/>
</dbReference>
<dbReference type="InterPro" id="IPR057326">
    <property type="entry name" value="KR_dom"/>
</dbReference>
<evidence type="ECO:0000259" key="12">
    <source>
        <dbReference type="PROSITE" id="PS52019"/>
    </source>
</evidence>
<dbReference type="STRING" id="671987.R0IMV4"/>
<dbReference type="InterPro" id="IPR013968">
    <property type="entry name" value="PKS_KR"/>
</dbReference>
<dbReference type="CDD" id="cd05195">
    <property type="entry name" value="enoyl_red"/>
    <property type="match status" value="1"/>
</dbReference>
<dbReference type="InterPro" id="IPR016035">
    <property type="entry name" value="Acyl_Trfase/lysoPLipase"/>
</dbReference>
<dbReference type="Pfam" id="PF00698">
    <property type="entry name" value="Acyl_transf_1"/>
    <property type="match status" value="1"/>
</dbReference>
<reference evidence="13 14" key="1">
    <citation type="journal article" date="2012" name="PLoS Pathog.">
        <title>Diverse lifestyles and strategies of plant pathogenesis encoded in the genomes of eighteen Dothideomycetes fungi.</title>
        <authorList>
            <person name="Ohm R.A."/>
            <person name="Feau N."/>
            <person name="Henrissat B."/>
            <person name="Schoch C.L."/>
            <person name="Horwitz B.A."/>
            <person name="Barry K.W."/>
            <person name="Condon B.J."/>
            <person name="Copeland A.C."/>
            <person name="Dhillon B."/>
            <person name="Glaser F."/>
            <person name="Hesse C.N."/>
            <person name="Kosti I."/>
            <person name="LaButti K."/>
            <person name="Lindquist E.A."/>
            <person name="Lucas S."/>
            <person name="Salamov A.A."/>
            <person name="Bradshaw R.E."/>
            <person name="Ciuffetti L."/>
            <person name="Hamelin R.C."/>
            <person name="Kema G.H.J."/>
            <person name="Lawrence C."/>
            <person name="Scott J.A."/>
            <person name="Spatafora J.W."/>
            <person name="Turgeon B.G."/>
            <person name="de Wit P.J.G.M."/>
            <person name="Zhong S."/>
            <person name="Goodwin S.B."/>
            <person name="Grigoriev I.V."/>
        </authorList>
    </citation>
    <scope>NUCLEOTIDE SEQUENCE [LARGE SCALE GENOMIC DNA]</scope>
    <source>
        <strain evidence="14">28A</strain>
    </source>
</reference>
<name>R0IMV4_EXST2</name>
<dbReference type="RefSeq" id="XP_008026367.1">
    <property type="nucleotide sequence ID" value="XM_008028176.1"/>
</dbReference>
<evidence type="ECO:0000256" key="7">
    <source>
        <dbReference type="ARBA" id="ARBA00023002"/>
    </source>
</evidence>
<dbReference type="InterPro" id="IPR014031">
    <property type="entry name" value="Ketoacyl_synth_C"/>
</dbReference>
<gene>
    <name evidence="13" type="ORF">SETTUDRAFT_161586</name>
</gene>
<dbReference type="InterPro" id="IPR020806">
    <property type="entry name" value="PKS_PP-bd"/>
</dbReference>
<feature type="region of interest" description="N-terminal hotdog fold" evidence="9">
    <location>
        <begin position="935"/>
        <end position="1072"/>
    </location>
</feature>
<feature type="active site" description="Proton donor; for dehydratase activity" evidence="9">
    <location>
        <position position="1166"/>
    </location>
</feature>
<dbReference type="InterPro" id="IPR050091">
    <property type="entry name" value="PKS_NRPS_Biosynth_Enz"/>
</dbReference>
<feature type="active site" description="Proton acceptor; for dehydratase activity" evidence="9">
    <location>
        <position position="967"/>
    </location>
</feature>
<dbReference type="GO" id="GO:0004312">
    <property type="term" value="F:fatty acid synthase activity"/>
    <property type="evidence" value="ECO:0007669"/>
    <property type="project" value="TreeGrafter"/>
</dbReference>